<keyword evidence="1" id="KW-0472">Membrane</keyword>
<protein>
    <submittedName>
        <fullName evidence="2">Uncharacterized protein</fullName>
    </submittedName>
</protein>
<dbReference type="Proteomes" id="UP000762676">
    <property type="component" value="Unassembled WGS sequence"/>
</dbReference>
<proteinExistence type="predicted"/>
<keyword evidence="1" id="KW-0812">Transmembrane</keyword>
<evidence type="ECO:0000313" key="3">
    <source>
        <dbReference type="Proteomes" id="UP000762676"/>
    </source>
</evidence>
<organism evidence="2 3">
    <name type="scientific">Elysia marginata</name>
    <dbReference type="NCBI Taxonomy" id="1093978"/>
    <lineage>
        <taxon>Eukaryota</taxon>
        <taxon>Metazoa</taxon>
        <taxon>Spiralia</taxon>
        <taxon>Lophotrochozoa</taxon>
        <taxon>Mollusca</taxon>
        <taxon>Gastropoda</taxon>
        <taxon>Heterobranchia</taxon>
        <taxon>Euthyneura</taxon>
        <taxon>Panpulmonata</taxon>
        <taxon>Sacoglossa</taxon>
        <taxon>Placobranchoidea</taxon>
        <taxon>Plakobranchidae</taxon>
        <taxon>Elysia</taxon>
    </lineage>
</organism>
<keyword evidence="3" id="KW-1185">Reference proteome</keyword>
<sequence length="89" mass="10000">MLNPLLVSRLMRDVSNLWFCYVLLVEVSGLTLVFCSLLAFNRCYLNKRYGKLHGDGVNTIDIVVEAEHQMLDTKCERTSASATVDTSSL</sequence>
<name>A0AAV4JRE1_9GAST</name>
<comment type="caution">
    <text evidence="2">The sequence shown here is derived from an EMBL/GenBank/DDBJ whole genome shotgun (WGS) entry which is preliminary data.</text>
</comment>
<reference evidence="2 3" key="1">
    <citation type="journal article" date="2021" name="Elife">
        <title>Chloroplast acquisition without the gene transfer in kleptoplastic sea slugs, Plakobranchus ocellatus.</title>
        <authorList>
            <person name="Maeda T."/>
            <person name="Takahashi S."/>
            <person name="Yoshida T."/>
            <person name="Shimamura S."/>
            <person name="Takaki Y."/>
            <person name="Nagai Y."/>
            <person name="Toyoda A."/>
            <person name="Suzuki Y."/>
            <person name="Arimoto A."/>
            <person name="Ishii H."/>
            <person name="Satoh N."/>
            <person name="Nishiyama T."/>
            <person name="Hasebe M."/>
            <person name="Maruyama T."/>
            <person name="Minagawa J."/>
            <person name="Obokata J."/>
            <person name="Shigenobu S."/>
        </authorList>
    </citation>
    <scope>NUCLEOTIDE SEQUENCE [LARGE SCALE GENOMIC DNA]</scope>
</reference>
<feature type="transmembrane region" description="Helical" evidence="1">
    <location>
        <begin position="16"/>
        <end position="40"/>
    </location>
</feature>
<accession>A0AAV4JRE1</accession>
<evidence type="ECO:0000313" key="2">
    <source>
        <dbReference type="EMBL" id="GFS23936.1"/>
    </source>
</evidence>
<gene>
    <name evidence="2" type="ORF">ElyMa_006990000</name>
</gene>
<keyword evidence="1" id="KW-1133">Transmembrane helix</keyword>
<evidence type="ECO:0000256" key="1">
    <source>
        <dbReference type="SAM" id="Phobius"/>
    </source>
</evidence>
<dbReference type="AlphaFoldDB" id="A0AAV4JRE1"/>
<dbReference type="EMBL" id="BMAT01013975">
    <property type="protein sequence ID" value="GFS23936.1"/>
    <property type="molecule type" value="Genomic_DNA"/>
</dbReference>